<gene>
    <name evidence="3" type="primary">LOC106013551</name>
</gene>
<dbReference type="SUPFAM" id="SSF56672">
    <property type="entry name" value="DNA/RNA polymerases"/>
    <property type="match status" value="1"/>
</dbReference>
<evidence type="ECO:0000259" key="1">
    <source>
        <dbReference type="PROSITE" id="PS50878"/>
    </source>
</evidence>
<proteinExistence type="predicted"/>
<dbReference type="RefSeq" id="XP_012945029.1">
    <property type="nucleotide sequence ID" value="XM_013089575.1"/>
</dbReference>
<dbReference type="InterPro" id="IPR000477">
    <property type="entry name" value="RT_dom"/>
</dbReference>
<evidence type="ECO:0000313" key="2">
    <source>
        <dbReference type="Proteomes" id="UP000694888"/>
    </source>
</evidence>
<dbReference type="PANTHER" id="PTHR19446">
    <property type="entry name" value="REVERSE TRANSCRIPTASES"/>
    <property type="match status" value="1"/>
</dbReference>
<dbReference type="Proteomes" id="UP000694888">
    <property type="component" value="Unplaced"/>
</dbReference>
<name>A0ABM1ACE5_APLCA</name>
<reference evidence="3" key="1">
    <citation type="submission" date="2025-08" db="UniProtKB">
        <authorList>
            <consortium name="RefSeq"/>
        </authorList>
    </citation>
    <scope>IDENTIFICATION</scope>
</reference>
<dbReference type="Pfam" id="PF00078">
    <property type="entry name" value="RVT_1"/>
    <property type="match status" value="1"/>
</dbReference>
<dbReference type="GeneID" id="106013551"/>
<dbReference type="CDD" id="cd01650">
    <property type="entry name" value="RT_nLTR_like"/>
    <property type="match status" value="1"/>
</dbReference>
<accession>A0ABM1ACE5</accession>
<dbReference type="PROSITE" id="PS50878">
    <property type="entry name" value="RT_POL"/>
    <property type="match status" value="1"/>
</dbReference>
<organism evidence="2 3">
    <name type="scientific">Aplysia californica</name>
    <name type="common">California sea hare</name>
    <dbReference type="NCBI Taxonomy" id="6500"/>
    <lineage>
        <taxon>Eukaryota</taxon>
        <taxon>Metazoa</taxon>
        <taxon>Spiralia</taxon>
        <taxon>Lophotrochozoa</taxon>
        <taxon>Mollusca</taxon>
        <taxon>Gastropoda</taxon>
        <taxon>Heterobranchia</taxon>
        <taxon>Euthyneura</taxon>
        <taxon>Tectipleura</taxon>
        <taxon>Aplysiida</taxon>
        <taxon>Aplysioidea</taxon>
        <taxon>Aplysiidae</taxon>
        <taxon>Aplysia</taxon>
    </lineage>
</organism>
<protein>
    <submittedName>
        <fullName evidence="3">Uncharacterized protein LOC106013551</fullName>
    </submittedName>
</protein>
<sequence>MLRGLWKDKEIVKDWCRAEGVYLPKEQNAKEIGQFRPISIINVTCKIFMGILAKRTVAYLQSNGYVDETVQKAGVPGIPGCIEHAFTIWDTIQEAKKNKESLNVVWLDLANAYGSVPHKLLMKAMDFFYVPQEVQNIMREYYSNFQMRFSTANFTTEWHRLEIGIAAGCSISVIWFILVMEMLLRSAECCEEEAKVRSPKKAFMDDVTLLTRDGDTMQSVLNRLDKLITWARMKFKAKKSRSLTINKGKQKQLKFTIAGEQMPTVKEQPVKSLGRWYSGTLSDRSQGVEIMKQAENGLKAIDQTKLPGKHKIWCLQFALYPRLAWPLTMYEVALSRVEMIERKCNSYIRKWLGLPRTINTSSLYRHRGALQLPLTSIVEIYKADGLIFSDFFKLLGEGGIKLYPDPSHLHFVPPVGPTPTPPPPQCTGQWSVPSLSTDTPVHWSVPSLSTDTPVHWSVASPLSVRRHPTTIPVHWSVVSPLSVRRHPANHPLIQ</sequence>
<keyword evidence="2" id="KW-1185">Reference proteome</keyword>
<feature type="domain" description="Reverse transcriptase" evidence="1">
    <location>
        <begin position="1"/>
        <end position="281"/>
    </location>
</feature>
<evidence type="ECO:0000313" key="3">
    <source>
        <dbReference type="RefSeq" id="XP_012945029.1"/>
    </source>
</evidence>
<dbReference type="InterPro" id="IPR043502">
    <property type="entry name" value="DNA/RNA_pol_sf"/>
</dbReference>